<evidence type="ECO:0000256" key="1">
    <source>
        <dbReference type="SAM" id="SignalP"/>
    </source>
</evidence>
<feature type="domain" description="Bifunctional inhibitor/plant lipid transfer protein/seed storage helical" evidence="2">
    <location>
        <begin position="41"/>
        <end position="94"/>
    </location>
</feature>
<dbReference type="Pfam" id="PF00234">
    <property type="entry name" value="Tryp_alpha_amyl"/>
    <property type="match status" value="1"/>
</dbReference>
<dbReference type="InterPro" id="IPR016140">
    <property type="entry name" value="Bifunc_inhib/LTP/seed_store"/>
</dbReference>
<dbReference type="Gramene" id="OPUNC03G32380.1">
    <property type="protein sequence ID" value="OPUNC03G32380.1"/>
    <property type="gene ID" value="OPUNC03G32380"/>
</dbReference>
<reference evidence="3" key="1">
    <citation type="submission" date="2015-04" db="UniProtKB">
        <authorList>
            <consortium name="EnsemblPlants"/>
        </authorList>
    </citation>
    <scope>IDENTIFICATION</scope>
</reference>
<dbReference type="Proteomes" id="UP000026962">
    <property type="component" value="Chromosome 3"/>
</dbReference>
<dbReference type="AlphaFoldDB" id="A0A0E0KJF8"/>
<protein>
    <recommendedName>
        <fullName evidence="2">Bifunctional inhibitor/plant lipid transfer protein/seed storage helical domain-containing protein</fullName>
    </recommendedName>
</protein>
<proteinExistence type="predicted"/>
<feature type="chain" id="PRO_5002365089" description="Bifunctional inhibitor/plant lipid transfer protein/seed storage helical domain-containing protein" evidence="1">
    <location>
        <begin position="23"/>
        <end position="97"/>
    </location>
</feature>
<dbReference type="Gene3D" id="1.10.110.10">
    <property type="entry name" value="Plant lipid-transfer and hydrophobic proteins"/>
    <property type="match status" value="1"/>
</dbReference>
<evidence type="ECO:0000259" key="2">
    <source>
        <dbReference type="Pfam" id="PF00234"/>
    </source>
</evidence>
<dbReference type="InterPro" id="IPR036312">
    <property type="entry name" value="Bifun_inhib/LTP/seed_sf"/>
</dbReference>
<dbReference type="OMA" id="TIAMGDM"/>
<accession>A0A0E0KJF8</accession>
<reference evidence="3" key="2">
    <citation type="submission" date="2018-05" db="EMBL/GenBank/DDBJ databases">
        <title>OpunRS2 (Oryza punctata Reference Sequence Version 2).</title>
        <authorList>
            <person name="Zhang J."/>
            <person name="Kudrna D."/>
            <person name="Lee S."/>
            <person name="Talag J."/>
            <person name="Welchert J."/>
            <person name="Wing R.A."/>
        </authorList>
    </citation>
    <scope>NUCLEOTIDE SEQUENCE [LARGE SCALE GENOMIC DNA]</scope>
</reference>
<organism evidence="3">
    <name type="scientific">Oryza punctata</name>
    <name type="common">Red rice</name>
    <dbReference type="NCBI Taxonomy" id="4537"/>
    <lineage>
        <taxon>Eukaryota</taxon>
        <taxon>Viridiplantae</taxon>
        <taxon>Streptophyta</taxon>
        <taxon>Embryophyta</taxon>
        <taxon>Tracheophyta</taxon>
        <taxon>Spermatophyta</taxon>
        <taxon>Magnoliopsida</taxon>
        <taxon>Liliopsida</taxon>
        <taxon>Poales</taxon>
        <taxon>Poaceae</taxon>
        <taxon>BOP clade</taxon>
        <taxon>Oryzoideae</taxon>
        <taxon>Oryzeae</taxon>
        <taxon>Oryzinae</taxon>
        <taxon>Oryza</taxon>
    </lineage>
</organism>
<sequence>MAVYKILALFALLALSASAATAITPMPYLPPTIAVGTMDPCRQYMMQTTGIGSYATMFMSQPIALLQQQCCMQLQGMMPQCQCSATCQMMQNMQQAI</sequence>
<dbReference type="SUPFAM" id="SSF47699">
    <property type="entry name" value="Bifunctional inhibitor/lipid-transfer protein/seed storage 2S albumin"/>
    <property type="match status" value="1"/>
</dbReference>
<evidence type="ECO:0000313" key="4">
    <source>
        <dbReference type="Proteomes" id="UP000026962"/>
    </source>
</evidence>
<name>A0A0E0KJF8_ORYPU</name>
<dbReference type="EnsemblPlants" id="OPUNC03G32380.1">
    <property type="protein sequence ID" value="OPUNC03G32380.1"/>
    <property type="gene ID" value="OPUNC03G32380"/>
</dbReference>
<feature type="signal peptide" evidence="1">
    <location>
        <begin position="1"/>
        <end position="22"/>
    </location>
</feature>
<keyword evidence="1" id="KW-0732">Signal</keyword>
<keyword evidence="4" id="KW-1185">Reference proteome</keyword>
<evidence type="ECO:0000313" key="3">
    <source>
        <dbReference type="EnsemblPlants" id="OPUNC03G32380.1"/>
    </source>
</evidence>
<dbReference type="HOGENOM" id="CLU_132896_1_0_1"/>